<protein>
    <submittedName>
        <fullName evidence="1">Uncharacterized protein</fullName>
    </submittedName>
</protein>
<organism evidence="1 2">
    <name type="scientific">Gossypium darwinii</name>
    <name type="common">Darwin's cotton</name>
    <name type="synonym">Gossypium barbadense var. darwinii</name>
    <dbReference type="NCBI Taxonomy" id="34276"/>
    <lineage>
        <taxon>Eukaryota</taxon>
        <taxon>Viridiplantae</taxon>
        <taxon>Streptophyta</taxon>
        <taxon>Embryophyta</taxon>
        <taxon>Tracheophyta</taxon>
        <taxon>Spermatophyta</taxon>
        <taxon>Magnoliopsida</taxon>
        <taxon>eudicotyledons</taxon>
        <taxon>Gunneridae</taxon>
        <taxon>Pentapetalae</taxon>
        <taxon>rosids</taxon>
        <taxon>malvids</taxon>
        <taxon>Malvales</taxon>
        <taxon>Malvaceae</taxon>
        <taxon>Malvoideae</taxon>
        <taxon>Gossypium</taxon>
    </lineage>
</organism>
<evidence type="ECO:0000313" key="2">
    <source>
        <dbReference type="Proteomes" id="UP000323506"/>
    </source>
</evidence>
<evidence type="ECO:0000313" key="1">
    <source>
        <dbReference type="EMBL" id="TYH14063.1"/>
    </source>
</evidence>
<dbReference type="EMBL" id="CM017693">
    <property type="protein sequence ID" value="TYH14063.1"/>
    <property type="molecule type" value="Genomic_DNA"/>
</dbReference>
<sequence length="76" mass="8587">MNIAKLALNLIGSIYPKHSSFQKPKPFLLSLYQSSLQAAFNQSEFLCLLISNTRRTKSDKSLSRFEAQVNPQLNSL</sequence>
<proteinExistence type="predicted"/>
<accession>A0A5D2G889</accession>
<gene>
    <name evidence="1" type="ORF">ES288_A06G189200v1</name>
</gene>
<dbReference type="Proteomes" id="UP000323506">
    <property type="component" value="Chromosome A06"/>
</dbReference>
<dbReference type="AlphaFoldDB" id="A0A5D2G889"/>
<keyword evidence="2" id="KW-1185">Reference proteome</keyword>
<name>A0A5D2G889_GOSDA</name>
<reference evidence="1 2" key="1">
    <citation type="submission" date="2019-06" db="EMBL/GenBank/DDBJ databases">
        <title>WGS assembly of Gossypium darwinii.</title>
        <authorList>
            <person name="Chen Z.J."/>
            <person name="Sreedasyam A."/>
            <person name="Ando A."/>
            <person name="Song Q."/>
            <person name="De L."/>
            <person name="Hulse-Kemp A."/>
            <person name="Ding M."/>
            <person name="Ye W."/>
            <person name="Kirkbride R."/>
            <person name="Jenkins J."/>
            <person name="Plott C."/>
            <person name="Lovell J."/>
            <person name="Lin Y.-M."/>
            <person name="Vaughn R."/>
            <person name="Liu B."/>
            <person name="Li W."/>
            <person name="Simpson S."/>
            <person name="Scheffler B."/>
            <person name="Saski C."/>
            <person name="Grover C."/>
            <person name="Hu G."/>
            <person name="Conover J."/>
            <person name="Carlson J."/>
            <person name="Shu S."/>
            <person name="Boston L."/>
            <person name="Williams M."/>
            <person name="Peterson D."/>
            <person name="Mcgee K."/>
            <person name="Jones D."/>
            <person name="Wendel J."/>
            <person name="Stelly D."/>
            <person name="Grimwood J."/>
            <person name="Schmutz J."/>
        </authorList>
    </citation>
    <scope>NUCLEOTIDE SEQUENCE [LARGE SCALE GENOMIC DNA]</scope>
    <source>
        <strain evidence="1">1808015.09</strain>
    </source>
</reference>